<evidence type="ECO:0000313" key="4">
    <source>
        <dbReference type="Proteomes" id="UP000001745"/>
    </source>
</evidence>
<dbReference type="VEuPathDB" id="FungiDB:TSTA_124750"/>
<dbReference type="InterPro" id="IPR036291">
    <property type="entry name" value="NAD(P)-bd_dom_sf"/>
</dbReference>
<name>B8MCE0_TALSN</name>
<dbReference type="SUPFAM" id="SSF51735">
    <property type="entry name" value="NAD(P)-binding Rossmann-fold domains"/>
    <property type="match status" value="1"/>
</dbReference>
<dbReference type="InterPro" id="IPR006115">
    <property type="entry name" value="6PGDH_NADP-bd"/>
</dbReference>
<dbReference type="eggNOG" id="KOG0409">
    <property type="taxonomic scope" value="Eukaryota"/>
</dbReference>
<dbReference type="InParanoid" id="B8MCE0"/>
<evidence type="ECO:0000259" key="1">
    <source>
        <dbReference type="Pfam" id="PF03446"/>
    </source>
</evidence>
<sequence length="440" mass="47305">MTSKKPEIGFVGLGAMGFGMASNLVKQGYPVKGYDVFPSSVERFKAAGGIPAASLRDSAEGKQYYICMVASPPQVQDVLFNLETGIIGVLPKGATFLLCSTVSSAYAQSVEKEFKARGRDDILFIDSPVSGGAGRAADGTLSIMAGGSPAALSQGHFLLQEMSDAKKLYLVPGGIGAGSNMKMVHQVLAAIHIAGVSESMGLAARLGLDAYVVKDAIINSDAWTWMHENRIKRMLEEDWNPGASAMTIILKDVGIITSTARLHKFPTPLASSAEQLYLTSLVHGYGPKDDSSLVRMYFPDPIVNVKCTLSPEETSRRVQMVIKCMQYTNIVAAAEAVAFARYLNVDMKQFYDLVINAAGGSRMFNTLGVTMGEGILKEKAPEGTLSIDDIVNELSAIVQEARDSFTPLHLATEALTQYLVAQRRGWGSEAATSIIRVWEN</sequence>
<dbReference type="Pfam" id="PF14833">
    <property type="entry name" value="NAD_binding_11"/>
    <property type="match status" value="2"/>
</dbReference>
<gene>
    <name evidence="3" type="ORF">TSTA_124750</name>
</gene>
<dbReference type="OrthoDB" id="48988at2759"/>
<dbReference type="GO" id="GO:0050661">
    <property type="term" value="F:NADP binding"/>
    <property type="evidence" value="ECO:0007669"/>
    <property type="project" value="InterPro"/>
</dbReference>
<dbReference type="HOGENOM" id="CLU_035117_1_2_1"/>
<dbReference type="GO" id="GO:0016491">
    <property type="term" value="F:oxidoreductase activity"/>
    <property type="evidence" value="ECO:0007669"/>
    <property type="project" value="InterPro"/>
</dbReference>
<dbReference type="STRING" id="441959.B8MCE0"/>
<dbReference type="GeneID" id="8100254"/>
<dbReference type="InterPro" id="IPR008927">
    <property type="entry name" value="6-PGluconate_DH-like_C_sf"/>
</dbReference>
<accession>B8MCE0</accession>
<keyword evidence="4" id="KW-1185">Reference proteome</keyword>
<feature type="domain" description="3-hydroxyisobutyrate dehydrogenase-like NAD-binding" evidence="2">
    <location>
        <begin position="319"/>
        <end position="438"/>
    </location>
</feature>
<dbReference type="OMA" id="QMFMQAS"/>
<evidence type="ECO:0000313" key="3">
    <source>
        <dbReference type="EMBL" id="EED18756.1"/>
    </source>
</evidence>
<dbReference type="PROSITE" id="PS00895">
    <property type="entry name" value="3_HYDROXYISOBUT_DH"/>
    <property type="match status" value="1"/>
</dbReference>
<reference evidence="4" key="1">
    <citation type="journal article" date="2015" name="Genome Announc.">
        <title>Genome sequence of the AIDS-associated pathogen Penicillium marneffei (ATCC18224) and its near taxonomic relative Talaromyces stipitatus (ATCC10500).</title>
        <authorList>
            <person name="Nierman W.C."/>
            <person name="Fedorova-Abrams N.D."/>
            <person name="Andrianopoulos A."/>
        </authorList>
    </citation>
    <scope>NUCLEOTIDE SEQUENCE [LARGE SCALE GENOMIC DNA]</scope>
    <source>
        <strain evidence="4">ATCC 10500 / CBS 375.48 / QM 6759 / NRRL 1006</strain>
    </source>
</reference>
<feature type="domain" description="6-phosphogluconate dehydrogenase NADP-binding" evidence="1">
    <location>
        <begin position="7"/>
        <end position="164"/>
    </location>
</feature>
<dbReference type="Pfam" id="PF03446">
    <property type="entry name" value="NAD_binding_2"/>
    <property type="match status" value="1"/>
</dbReference>
<dbReference type="PANTHER" id="PTHR43060:SF17">
    <property type="entry name" value="L-THREONATE DEHYDROGENASE"/>
    <property type="match status" value="1"/>
</dbReference>
<dbReference type="Gene3D" id="1.10.1040.10">
    <property type="entry name" value="N-(1-d-carboxylethyl)-l-norvaline Dehydrogenase, domain 2"/>
    <property type="match status" value="2"/>
</dbReference>
<dbReference type="PhylomeDB" id="B8MCE0"/>
<dbReference type="SUPFAM" id="SSF48179">
    <property type="entry name" value="6-phosphogluconate dehydrogenase C-terminal domain-like"/>
    <property type="match status" value="2"/>
</dbReference>
<organism evidence="3 4">
    <name type="scientific">Talaromyces stipitatus (strain ATCC 10500 / CBS 375.48 / QM 6759 / NRRL 1006)</name>
    <name type="common">Penicillium stipitatum</name>
    <dbReference type="NCBI Taxonomy" id="441959"/>
    <lineage>
        <taxon>Eukaryota</taxon>
        <taxon>Fungi</taxon>
        <taxon>Dikarya</taxon>
        <taxon>Ascomycota</taxon>
        <taxon>Pezizomycotina</taxon>
        <taxon>Eurotiomycetes</taxon>
        <taxon>Eurotiomycetidae</taxon>
        <taxon>Eurotiales</taxon>
        <taxon>Trichocomaceae</taxon>
        <taxon>Talaromyces</taxon>
        <taxon>Talaromyces sect. Talaromyces</taxon>
    </lineage>
</organism>
<evidence type="ECO:0000259" key="2">
    <source>
        <dbReference type="Pfam" id="PF14833"/>
    </source>
</evidence>
<protein>
    <submittedName>
        <fullName evidence="3">Oxidoreductase, acting on the CH-OH group of donors, NAD or NADP as acceptor</fullName>
    </submittedName>
</protein>
<dbReference type="InterPro" id="IPR002204">
    <property type="entry name" value="3-OH-isobutyrate_DH-rel_CS"/>
</dbReference>
<dbReference type="EMBL" id="EQ962655">
    <property type="protein sequence ID" value="EED18756.1"/>
    <property type="molecule type" value="Genomic_DNA"/>
</dbReference>
<dbReference type="Proteomes" id="UP000001745">
    <property type="component" value="Unassembled WGS sequence"/>
</dbReference>
<dbReference type="InterPro" id="IPR013328">
    <property type="entry name" value="6PGD_dom2"/>
</dbReference>
<dbReference type="AlphaFoldDB" id="B8MCE0"/>
<dbReference type="RefSeq" id="XP_002482748.1">
    <property type="nucleotide sequence ID" value="XM_002482703.1"/>
</dbReference>
<dbReference type="GO" id="GO:0051287">
    <property type="term" value="F:NAD binding"/>
    <property type="evidence" value="ECO:0007669"/>
    <property type="project" value="InterPro"/>
</dbReference>
<dbReference type="InterPro" id="IPR029154">
    <property type="entry name" value="HIBADH-like_NADP-bd"/>
</dbReference>
<dbReference type="PANTHER" id="PTHR43060">
    <property type="entry name" value="3-HYDROXYISOBUTYRATE DEHYDROGENASE-LIKE 1, MITOCHONDRIAL-RELATED"/>
    <property type="match status" value="1"/>
</dbReference>
<dbReference type="Gene3D" id="3.40.50.720">
    <property type="entry name" value="NAD(P)-binding Rossmann-like Domain"/>
    <property type="match status" value="1"/>
</dbReference>
<feature type="domain" description="3-hydroxyisobutyrate dehydrogenase-like NAD-binding" evidence="2">
    <location>
        <begin position="176"/>
        <end position="297"/>
    </location>
</feature>
<proteinExistence type="predicted"/>